<name>A0A2M8W4W6_9RHOB</name>
<dbReference type="Gene3D" id="1.10.10.60">
    <property type="entry name" value="Homeodomain-like"/>
    <property type="match status" value="2"/>
</dbReference>
<feature type="domain" description="HTH araC/xylS-type" evidence="4">
    <location>
        <begin position="199"/>
        <end position="297"/>
    </location>
</feature>
<dbReference type="SMART" id="SM00342">
    <property type="entry name" value="HTH_ARAC"/>
    <property type="match status" value="1"/>
</dbReference>
<dbReference type="EMBL" id="PGTY01000002">
    <property type="protein sequence ID" value="PJI85972.1"/>
    <property type="molecule type" value="Genomic_DNA"/>
</dbReference>
<evidence type="ECO:0000256" key="2">
    <source>
        <dbReference type="ARBA" id="ARBA00023125"/>
    </source>
</evidence>
<dbReference type="PANTHER" id="PTHR46796">
    <property type="entry name" value="HTH-TYPE TRANSCRIPTIONAL ACTIVATOR RHAS-RELATED"/>
    <property type="match status" value="1"/>
</dbReference>
<comment type="caution">
    <text evidence="5">The sequence shown here is derived from an EMBL/GenBank/DDBJ whole genome shotgun (WGS) entry which is preliminary data.</text>
</comment>
<sequence length="306" mass="33398">MTDPLTDVISLLQPQPAAMKLVYGGGAWRVRREVTDRVFYGLALDGGFRFQADGQAEVTIEAGDFLLVPSAADFTVSSKIAVTGDALSALPVDLSGGEYRVGEPDAPTDVRMMIGYCLFGSPDASLLVSLLPQIVIIRKSDRLAALAGLVDDEYRNRRNARNVILDRLLEVLCIEAFRALPDEGGFAGLVRGLADDQIAQAIRLIHEDPTRGWTVEDLSREAALSRSAFFAKFNRVVGMAPMEYLQNWRMSLAKDKLCAGNSSISEIAYSVGYGSPSAFSVAFTRIVGRPPTEYARDLKERAHLLH</sequence>
<dbReference type="InterPro" id="IPR020449">
    <property type="entry name" value="Tscrpt_reg_AraC-type_HTH"/>
</dbReference>
<dbReference type="InterPro" id="IPR018062">
    <property type="entry name" value="HTH_AraC-typ_CS"/>
</dbReference>
<evidence type="ECO:0000259" key="4">
    <source>
        <dbReference type="PROSITE" id="PS01124"/>
    </source>
</evidence>
<keyword evidence="1" id="KW-0805">Transcription regulation</keyword>
<dbReference type="InterPro" id="IPR032783">
    <property type="entry name" value="AraC_lig"/>
</dbReference>
<accession>A0A2M8W4W6</accession>
<organism evidence="5 6">
    <name type="scientific">Yoonia maricola</name>
    <dbReference type="NCBI Taxonomy" id="420999"/>
    <lineage>
        <taxon>Bacteria</taxon>
        <taxon>Pseudomonadati</taxon>
        <taxon>Pseudomonadota</taxon>
        <taxon>Alphaproteobacteria</taxon>
        <taxon>Rhodobacterales</taxon>
        <taxon>Paracoccaceae</taxon>
        <taxon>Yoonia</taxon>
    </lineage>
</organism>
<evidence type="ECO:0000313" key="6">
    <source>
        <dbReference type="Proteomes" id="UP000228531"/>
    </source>
</evidence>
<dbReference type="PANTHER" id="PTHR46796:SF13">
    <property type="entry name" value="HTH-TYPE TRANSCRIPTIONAL ACTIVATOR RHAS"/>
    <property type="match status" value="1"/>
</dbReference>
<dbReference type="PRINTS" id="PR00032">
    <property type="entry name" value="HTHARAC"/>
</dbReference>
<dbReference type="GO" id="GO:0003700">
    <property type="term" value="F:DNA-binding transcription factor activity"/>
    <property type="evidence" value="ECO:0007669"/>
    <property type="project" value="InterPro"/>
</dbReference>
<dbReference type="PROSITE" id="PS00041">
    <property type="entry name" value="HTH_ARAC_FAMILY_1"/>
    <property type="match status" value="1"/>
</dbReference>
<dbReference type="GO" id="GO:0043565">
    <property type="term" value="F:sequence-specific DNA binding"/>
    <property type="evidence" value="ECO:0007669"/>
    <property type="project" value="InterPro"/>
</dbReference>
<evidence type="ECO:0000256" key="1">
    <source>
        <dbReference type="ARBA" id="ARBA00023015"/>
    </source>
</evidence>
<dbReference type="InterPro" id="IPR018060">
    <property type="entry name" value="HTH_AraC"/>
</dbReference>
<protein>
    <submittedName>
        <fullName evidence="5">AraC family transcriptional regulator</fullName>
    </submittedName>
</protein>
<keyword evidence="3" id="KW-0804">Transcription</keyword>
<gene>
    <name evidence="5" type="ORF">BC777_2326</name>
</gene>
<keyword evidence="6" id="KW-1185">Reference proteome</keyword>
<dbReference type="Pfam" id="PF12852">
    <property type="entry name" value="Cupin_6"/>
    <property type="match status" value="1"/>
</dbReference>
<proteinExistence type="predicted"/>
<dbReference type="Pfam" id="PF12833">
    <property type="entry name" value="HTH_18"/>
    <property type="match status" value="1"/>
</dbReference>
<evidence type="ECO:0000313" key="5">
    <source>
        <dbReference type="EMBL" id="PJI85972.1"/>
    </source>
</evidence>
<dbReference type="OrthoDB" id="9783876at2"/>
<reference evidence="5 6" key="1">
    <citation type="submission" date="2017-11" db="EMBL/GenBank/DDBJ databases">
        <title>Genomic Encyclopedia of Archaeal and Bacterial Type Strains, Phase II (KMG-II): From Individual Species to Whole Genera.</title>
        <authorList>
            <person name="Goeker M."/>
        </authorList>
    </citation>
    <scope>NUCLEOTIDE SEQUENCE [LARGE SCALE GENOMIC DNA]</scope>
    <source>
        <strain evidence="5 6">DSM 29128</strain>
    </source>
</reference>
<dbReference type="AlphaFoldDB" id="A0A2M8W4W6"/>
<dbReference type="InterPro" id="IPR050204">
    <property type="entry name" value="AraC_XylS_family_regulators"/>
</dbReference>
<dbReference type="Proteomes" id="UP000228531">
    <property type="component" value="Unassembled WGS sequence"/>
</dbReference>
<keyword evidence="2" id="KW-0238">DNA-binding</keyword>
<dbReference type="InterPro" id="IPR009057">
    <property type="entry name" value="Homeodomain-like_sf"/>
</dbReference>
<dbReference type="PROSITE" id="PS01124">
    <property type="entry name" value="HTH_ARAC_FAMILY_2"/>
    <property type="match status" value="1"/>
</dbReference>
<dbReference type="RefSeq" id="WP_100368308.1">
    <property type="nucleotide sequence ID" value="NZ_PGTY01000002.1"/>
</dbReference>
<evidence type="ECO:0000256" key="3">
    <source>
        <dbReference type="ARBA" id="ARBA00023163"/>
    </source>
</evidence>
<dbReference type="SUPFAM" id="SSF46689">
    <property type="entry name" value="Homeodomain-like"/>
    <property type="match status" value="2"/>
</dbReference>